<dbReference type="Gene3D" id="2.60.40.1180">
    <property type="entry name" value="Golgi alpha-mannosidase II"/>
    <property type="match status" value="1"/>
</dbReference>
<dbReference type="InterPro" id="IPR036278">
    <property type="entry name" value="Sialidase_sf"/>
</dbReference>
<dbReference type="Proteomes" id="UP000005475">
    <property type="component" value="Unassembled WGS sequence"/>
</dbReference>
<dbReference type="InterPro" id="IPR017853">
    <property type="entry name" value="GH"/>
</dbReference>
<accession>A0AAN3DBX1</accession>
<dbReference type="InterPro" id="IPR023296">
    <property type="entry name" value="Glyco_hydro_beta-prop_sf"/>
</dbReference>
<dbReference type="GeneID" id="31619825"/>
<comment type="caution">
    <text evidence="10">The sequence shown here is derived from an EMBL/GenBank/DDBJ whole genome shotgun (WGS) entry which is preliminary data.</text>
</comment>
<feature type="domain" description="Glycosyl-hydrolase 97 catalytic" evidence="7">
    <location>
        <begin position="847"/>
        <end position="996"/>
    </location>
</feature>
<dbReference type="RefSeq" id="WP_004297807.1">
    <property type="nucleotide sequence ID" value="NZ_DS264574.1"/>
</dbReference>
<sequence>MGNKKLIQALALATFLGITTTVLAQITERPRPVSWEQLVPGARFMDRFLPMQGSRLVADSWGAKGVKLRLADNGIESRIWSFWGGNIVKADDGKYHLMVCGWLESSPAGHMEWSRSYVFNTVSDTPYGPFELRNMIGRGHNPEVYRLLDGRYVLYVIDGCYVTDNLNGKWQKSKLTFDSRDRNIVEGLSNLSFARRSDGSFLMVCRGGGIWVSRDGFHFSQVSNESVYPKVDGRFEDPVVWKDSVQYNLIVNDWYGRIAYYLRSANGIDWTTDAGEAYMPGIARHADGKKEDWFKYERPKVLQDEYGRAVQANFAVIDTLKFADDACDNHSSKNITIPLNPGLLLHVEGNKKIDRMSRDIRVKVSSEKHFAPYSDLDIASLRLGAPTEVDYGRGCLVKKHERVGNDLILTFDGKGNGLTSNDFVLKLIGKKKDGSIAYGYARLPQASVHSPLLSARAPRLTADGNCRITVENFGLETAEPSTVCVEYTDGKGRGKMLGSAEVSALKPYESTEVYFKPAVSLTLGKMQELGKVSVILKQNRKAIGRAFITPIHAPQMLQEATTLTSPNGKLTASLSIPTISTGKWGIASLAVSFAHQGQTPTQLMSAISLGLKTNQRDFSRRVWLIAVSDERKITDDYVMITGKRSHCVNHGVERTYTFENDKKQLLQFTLRVYNDGVAFRYQLPQHIDATKGKTEILLSEHTTYNIPQGTKRWMQTYDPTSYERFYPLITDGSLPNESKKFDWGYPSLIEAAQEQFVLITEAGLRRDHAASYLNNKVKPHQYQVTYGDKSLPIKAGYTSPWRVLITGTMADIVESTLVTDVSDPSEMTSTDWINPAPASWIYWAYNHGSKDYKIVKEYADLAVDMKWPYLLIDWEWDVMGNGGNIDDALRYCHEHKVSPLLWYNSSTNWIGKGAPGPLYKLNTPDARRKEMTWLKEKGVAGIKVDFFKGDDVKSVNYYLDLLEEAARQRLLITFHGATVPRGWQRTYPHLMTVEAVYGAEWYNNAKRLGPRAAAHNCTLVFTRNVIGPMDYTPGTFSDSQHPHFTTHGHELALPILFESALQHMPDRPSVYRSLPKEVKQLLSQLPTAWDETRLLNGYPDHHVVMARRKGNAWYVAGINGTESAQELKMNLKQLGLEGRTATLMADGQTPHSFRIETLKVTASIQVSTLPRGGFVLLID</sequence>
<dbReference type="EMBL" id="AAXF02000033">
    <property type="protein sequence ID" value="EDO13865.1"/>
    <property type="molecule type" value="Genomic_DNA"/>
</dbReference>
<evidence type="ECO:0000256" key="6">
    <source>
        <dbReference type="SAM" id="SignalP"/>
    </source>
</evidence>
<dbReference type="AlphaFoldDB" id="A0AAN3DBX1"/>
<reference evidence="11" key="2">
    <citation type="submission" date="2007-04" db="EMBL/GenBank/DDBJ databases">
        <title>Draft genome sequence of Bacteroides ovatus (ATCC 8483).</title>
        <authorList>
            <person name="Sudarsanam P."/>
            <person name="Ley R."/>
            <person name="Guruge J."/>
            <person name="Turnbaugh P.J."/>
            <person name="Mahowald M."/>
            <person name="Liep D."/>
            <person name="Gordon J."/>
        </authorList>
    </citation>
    <scope>NUCLEOTIDE SEQUENCE [LARGE SCALE GENOMIC DNA]</scope>
    <source>
        <strain evidence="11">ATCC 8483 / DSM 1896 / JCM 5824 / BCRC 10623 / CCUG 4943 / NCTC 11153</strain>
    </source>
</reference>
<evidence type="ECO:0000256" key="3">
    <source>
        <dbReference type="ARBA" id="ARBA00022801"/>
    </source>
</evidence>
<proteinExistence type="predicted"/>
<dbReference type="PANTHER" id="PTHR35803:SF2">
    <property type="entry name" value="RETAINING ALPHA-GALACTOSIDASE"/>
    <property type="match status" value="1"/>
</dbReference>
<evidence type="ECO:0000256" key="4">
    <source>
        <dbReference type="ARBA" id="ARBA00022837"/>
    </source>
</evidence>
<keyword evidence="4" id="KW-0106">Calcium</keyword>
<evidence type="ECO:0000259" key="9">
    <source>
        <dbReference type="Pfam" id="PF14509"/>
    </source>
</evidence>
<dbReference type="InterPro" id="IPR029483">
    <property type="entry name" value="GH97_C"/>
</dbReference>
<dbReference type="Gene3D" id="2.115.10.20">
    <property type="entry name" value="Glycosyl hydrolase domain, family 43"/>
    <property type="match status" value="1"/>
</dbReference>
<dbReference type="Gene3D" id="2.70.98.10">
    <property type="match status" value="1"/>
</dbReference>
<protein>
    <recommendedName>
        <fullName evidence="12">Glycoside hydrolase family 97 protein</fullName>
    </recommendedName>
</protein>
<comment type="subunit">
    <text evidence="2">Monomer.</text>
</comment>
<evidence type="ECO:0008006" key="12">
    <source>
        <dbReference type="Google" id="ProtNLM"/>
    </source>
</evidence>
<evidence type="ECO:0000313" key="11">
    <source>
        <dbReference type="Proteomes" id="UP000005475"/>
    </source>
</evidence>
<name>A0AAN3DBX1_BACO1</name>
<feature type="domain" description="Glycosyl-hydrolase 97 N-terminal" evidence="8">
    <location>
        <begin position="563"/>
        <end position="824"/>
    </location>
</feature>
<evidence type="ECO:0000259" key="8">
    <source>
        <dbReference type="Pfam" id="PF14508"/>
    </source>
</evidence>
<dbReference type="InterPro" id="IPR014718">
    <property type="entry name" value="GH-type_carb-bd"/>
</dbReference>
<dbReference type="Pfam" id="PF10566">
    <property type="entry name" value="Glyco_hydro_97"/>
    <property type="match status" value="1"/>
</dbReference>
<dbReference type="SUPFAM" id="SSF51445">
    <property type="entry name" value="(Trans)glycosidases"/>
    <property type="match status" value="1"/>
</dbReference>
<dbReference type="PANTHER" id="PTHR35803">
    <property type="entry name" value="GLUCAN 1,4-ALPHA-GLUCOSIDASE SUSB-RELATED"/>
    <property type="match status" value="1"/>
</dbReference>
<dbReference type="InterPro" id="IPR029486">
    <property type="entry name" value="GH97_N"/>
</dbReference>
<keyword evidence="3" id="KW-0378">Hydrolase</keyword>
<gene>
    <name evidence="10" type="ORF">BACOVA_00490</name>
</gene>
<evidence type="ECO:0000256" key="2">
    <source>
        <dbReference type="ARBA" id="ARBA00011245"/>
    </source>
</evidence>
<comment type="cofactor">
    <cofactor evidence="1">
        <name>Ca(2+)</name>
        <dbReference type="ChEBI" id="CHEBI:29108"/>
    </cofactor>
</comment>
<dbReference type="CDD" id="cd08994">
    <property type="entry name" value="GH43_62_32_68_117_130-like"/>
    <property type="match status" value="1"/>
</dbReference>
<feature type="signal peptide" evidence="6">
    <location>
        <begin position="1"/>
        <end position="24"/>
    </location>
</feature>
<dbReference type="SUPFAM" id="SSF50939">
    <property type="entry name" value="Sialidases"/>
    <property type="match status" value="1"/>
</dbReference>
<dbReference type="Gene3D" id="3.20.20.70">
    <property type="entry name" value="Aldolase class I"/>
    <property type="match status" value="1"/>
</dbReference>
<dbReference type="GO" id="GO:0030246">
    <property type="term" value="F:carbohydrate binding"/>
    <property type="evidence" value="ECO:0007669"/>
    <property type="project" value="InterPro"/>
</dbReference>
<feature type="domain" description="Glycosyl-hydrolase 97 C-terminal oligomerisation" evidence="9">
    <location>
        <begin position="1088"/>
        <end position="1178"/>
    </location>
</feature>
<evidence type="ECO:0000259" key="7">
    <source>
        <dbReference type="Pfam" id="PF10566"/>
    </source>
</evidence>
<dbReference type="InterPro" id="IPR019563">
    <property type="entry name" value="GH97_catalytic"/>
</dbReference>
<keyword evidence="6" id="KW-0732">Signal</keyword>
<dbReference type="Pfam" id="PF14509">
    <property type="entry name" value="GH97_C"/>
    <property type="match status" value="1"/>
</dbReference>
<dbReference type="InterPro" id="IPR013780">
    <property type="entry name" value="Glyco_hydro_b"/>
</dbReference>
<dbReference type="InterPro" id="IPR052720">
    <property type="entry name" value="Glycosyl_hydrolase_97"/>
</dbReference>
<organism evidence="10 11">
    <name type="scientific">Bacteroides ovatus (strain ATCC 8483 / DSM 1896 / JCM 5824 / BCRC 10623 / CCUG 4943 / NCTC 11153)</name>
    <dbReference type="NCBI Taxonomy" id="411476"/>
    <lineage>
        <taxon>Bacteria</taxon>
        <taxon>Pseudomonadati</taxon>
        <taxon>Bacteroidota</taxon>
        <taxon>Bacteroidia</taxon>
        <taxon>Bacteroidales</taxon>
        <taxon>Bacteroidaceae</taxon>
        <taxon>Bacteroides</taxon>
    </lineage>
</organism>
<dbReference type="GO" id="GO:0016798">
    <property type="term" value="F:hydrolase activity, acting on glycosyl bonds"/>
    <property type="evidence" value="ECO:0007669"/>
    <property type="project" value="UniProtKB-KW"/>
</dbReference>
<dbReference type="InterPro" id="IPR013785">
    <property type="entry name" value="Aldolase_TIM"/>
</dbReference>
<evidence type="ECO:0000256" key="5">
    <source>
        <dbReference type="ARBA" id="ARBA00023295"/>
    </source>
</evidence>
<dbReference type="Pfam" id="PF14508">
    <property type="entry name" value="GH97_N"/>
    <property type="match status" value="1"/>
</dbReference>
<reference evidence="10 11" key="1">
    <citation type="submission" date="2007-03" db="EMBL/GenBank/DDBJ databases">
        <authorList>
            <person name="Fulton L."/>
            <person name="Clifton S."/>
            <person name="Fulton B."/>
            <person name="Xu J."/>
            <person name="Minx P."/>
            <person name="Pepin K.H."/>
            <person name="Johnson M."/>
            <person name="Thiruvilangam P."/>
            <person name="Bhonagiri V."/>
            <person name="Nash W.E."/>
            <person name="Mardis E.R."/>
            <person name="Wilson R.K."/>
        </authorList>
    </citation>
    <scope>NUCLEOTIDE SEQUENCE [LARGE SCALE GENOMIC DNA]</scope>
    <source>
        <strain evidence="11">ATCC 8483 / DSM 1896 / JCM 5824 / BCRC 10623 / CCUG 4943 / NCTC 11153</strain>
    </source>
</reference>
<evidence type="ECO:0000256" key="1">
    <source>
        <dbReference type="ARBA" id="ARBA00001913"/>
    </source>
</evidence>
<evidence type="ECO:0000313" key="10">
    <source>
        <dbReference type="EMBL" id="EDO13865.1"/>
    </source>
</evidence>
<keyword evidence="5" id="KW-0326">Glycosidase</keyword>
<feature type="chain" id="PRO_5043025414" description="Glycoside hydrolase family 97 protein" evidence="6">
    <location>
        <begin position="25"/>
        <end position="1179"/>
    </location>
</feature>